<dbReference type="NCBIfam" id="NF038110">
    <property type="entry name" value="Lys_methyl_FliB"/>
    <property type="match status" value="1"/>
</dbReference>
<keyword evidence="1" id="KW-0489">Methyltransferase</keyword>
<dbReference type="EMBL" id="CP060490">
    <property type="protein sequence ID" value="QNL45400.1"/>
    <property type="molecule type" value="Genomic_DNA"/>
</dbReference>
<dbReference type="EC" id="2.1.1.-" evidence="1"/>
<keyword evidence="1" id="KW-0966">Cell projection</keyword>
<keyword evidence="1" id="KW-0282">Flagellum</keyword>
<dbReference type="Proteomes" id="UP000515960">
    <property type="component" value="Chromosome"/>
</dbReference>
<dbReference type="KEGG" id="ohi:H8790_05120"/>
<gene>
    <name evidence="1" type="primary">fliB</name>
    <name evidence="1" type="ORF">H8790_05120</name>
</gene>
<dbReference type="AlphaFoldDB" id="A0A7G9B769"/>
<dbReference type="GO" id="GO:0032259">
    <property type="term" value="P:methylation"/>
    <property type="evidence" value="ECO:0007669"/>
    <property type="project" value="UniProtKB-KW"/>
</dbReference>
<sequence>MIRCVPDYYNDFRCLAERCPHSCCIGWEVMVDDDTAAFYQSVPGELGQRLRQALQRDEDGAYCFPLQGGRCPFLERSGLCEVYRRLGEARTSFICRTHPRFFDDYGSRREESLCASCPEVVRLVLSRDAQFTESDWEGPSGQTPSLLNPLLRCRDRALAILRREGTPLREKLGELLLFANEVQSRIDEGEEASLPQFAEEWTAPDLPIPDERHRAEVWPHVLELLQSLECLGSDWSSLLQTGRNSGGVPLYHAPELWGQRTAVYFLFRYWLHSVWDGDVLSRAELCVLATAVTGSLSAPYPDCLRMFCREIEHCDENLEALQEAFCHRFRLIDLLGLM</sequence>
<evidence type="ECO:0000313" key="2">
    <source>
        <dbReference type="Proteomes" id="UP000515960"/>
    </source>
</evidence>
<name>A0A7G9B769_9FIRM</name>
<keyword evidence="2" id="KW-1185">Reference proteome</keyword>
<reference evidence="1 2" key="1">
    <citation type="submission" date="2020-08" db="EMBL/GenBank/DDBJ databases">
        <authorList>
            <person name="Liu C."/>
            <person name="Sun Q."/>
        </authorList>
    </citation>
    <scope>NUCLEOTIDE SEQUENCE [LARGE SCALE GENOMIC DNA]</scope>
    <source>
        <strain evidence="1 2">NSJ-62</strain>
    </source>
</reference>
<dbReference type="GO" id="GO:0008168">
    <property type="term" value="F:methyltransferase activity"/>
    <property type="evidence" value="ECO:0007669"/>
    <property type="project" value="UniProtKB-KW"/>
</dbReference>
<accession>A0A7G9B769</accession>
<dbReference type="RefSeq" id="WP_187333853.1">
    <property type="nucleotide sequence ID" value="NZ_CP060490.1"/>
</dbReference>
<keyword evidence="1" id="KW-0969">Cilium</keyword>
<protein>
    <submittedName>
        <fullName evidence="1">Flagellin lysine-N-methylase</fullName>
        <ecNumber evidence="1">2.1.1.-</ecNumber>
    </submittedName>
</protein>
<keyword evidence="1" id="KW-0808">Transferase</keyword>
<proteinExistence type="predicted"/>
<evidence type="ECO:0000313" key="1">
    <source>
        <dbReference type="EMBL" id="QNL45400.1"/>
    </source>
</evidence>
<organism evidence="1 2">
    <name type="scientific">Oscillibacter hominis</name>
    <dbReference type="NCBI Taxonomy" id="2763056"/>
    <lineage>
        <taxon>Bacteria</taxon>
        <taxon>Bacillati</taxon>
        <taxon>Bacillota</taxon>
        <taxon>Clostridia</taxon>
        <taxon>Eubacteriales</taxon>
        <taxon>Oscillospiraceae</taxon>
        <taxon>Oscillibacter</taxon>
    </lineage>
</organism>